<organism evidence="5 6">
    <name type="scientific">Mycobacterium phage Rabbs</name>
    <dbReference type="NCBI Taxonomy" id="2530143"/>
    <lineage>
        <taxon>Viruses</taxon>
        <taxon>Duplodnaviria</taxon>
        <taxon>Heunggongvirae</taxon>
        <taxon>Uroviricota</taxon>
        <taxon>Caudoviricetes</taxon>
        <taxon>Gclasvirinae</taxon>
        <taxon>Liefievirus</taxon>
        <taxon>Liefievirus rabbs</taxon>
    </lineage>
</organism>
<feature type="domain" description="ARB-07466-like C-terminal" evidence="4">
    <location>
        <begin position="935"/>
        <end position="1041"/>
    </location>
</feature>
<evidence type="ECO:0000313" key="5">
    <source>
        <dbReference type="EMBL" id="QBI96769.1"/>
    </source>
</evidence>
<feature type="region of interest" description="Disordered" evidence="2">
    <location>
        <begin position="1110"/>
        <end position="1199"/>
    </location>
</feature>
<keyword evidence="1" id="KW-1245">Viral tail assembly</keyword>
<evidence type="ECO:0000256" key="1">
    <source>
        <dbReference type="ARBA" id="ARBA00022465"/>
    </source>
</evidence>
<proteinExistence type="predicted"/>
<feature type="domain" description="Tape measure protein N-terminal" evidence="3">
    <location>
        <begin position="148"/>
        <end position="325"/>
    </location>
</feature>
<dbReference type="GeneID" id="63925847"/>
<dbReference type="Pfam" id="PF20155">
    <property type="entry name" value="TMP_3"/>
    <property type="match status" value="1"/>
</dbReference>
<dbReference type="EMBL" id="MK524494">
    <property type="protein sequence ID" value="QBI96769.1"/>
    <property type="molecule type" value="Genomic_DNA"/>
</dbReference>
<reference evidence="5 6" key="1">
    <citation type="submission" date="2019-02" db="EMBL/GenBank/DDBJ databases">
        <authorList>
            <person name="Zhang D."/>
            <person name="Hatherill J.R."/>
            <person name="Ramirez J.F."/>
            <person name="Cantu R."/>
            <person name="Clancy T.L."/>
            <person name="Lawson M.E."/>
            <person name="Nasr D.A."/>
            <person name="La C.H."/>
            <person name="Luce T.H."/>
            <person name="Miller S.A."/>
            <person name="Day D.L."/>
            <person name="Trujillo A.H."/>
            <person name="Roscher J.E."/>
            <person name="Garlena R.A."/>
            <person name="Russell D.A."/>
            <person name="Pope W.H."/>
            <person name="Jacobs-Sera D."/>
            <person name="Hatfull G.F."/>
        </authorList>
    </citation>
    <scope>NUCLEOTIDE SEQUENCE [LARGE SCALE GENOMIC DNA]</scope>
</reference>
<accession>A0A481VSF4</accession>
<evidence type="ECO:0000259" key="3">
    <source>
        <dbReference type="Pfam" id="PF20155"/>
    </source>
</evidence>
<dbReference type="InterPro" id="IPR058593">
    <property type="entry name" value="ARB_07466-like_C"/>
</dbReference>
<evidence type="ECO:0000259" key="4">
    <source>
        <dbReference type="Pfam" id="PF26571"/>
    </source>
</evidence>
<feature type="compositionally biased region" description="Low complexity" evidence="2">
    <location>
        <begin position="1068"/>
        <end position="1086"/>
    </location>
</feature>
<protein>
    <submittedName>
        <fullName evidence="5">Tape measure protein</fullName>
    </submittedName>
</protein>
<dbReference type="RefSeq" id="YP_010051361.1">
    <property type="nucleotide sequence ID" value="NC_054441.1"/>
</dbReference>
<evidence type="ECO:0000256" key="2">
    <source>
        <dbReference type="SAM" id="MobiDB-lite"/>
    </source>
</evidence>
<feature type="compositionally biased region" description="Basic and acidic residues" evidence="2">
    <location>
        <begin position="1123"/>
        <end position="1195"/>
    </location>
</feature>
<keyword evidence="1" id="KW-1188">Viral release from host cell</keyword>
<dbReference type="InterPro" id="IPR013491">
    <property type="entry name" value="Tape_meas_N"/>
</dbReference>
<evidence type="ECO:0000313" key="6">
    <source>
        <dbReference type="Proteomes" id="UP000292732"/>
    </source>
</evidence>
<sequence>MNGTYWLTVLPETSKLRPGIKKALAGVDQDATIRPKFDTKTAKRAGQQAGRELQSGVESETRGGLGKMLRIDGARSTGQNAGREINAGLQSANIGSGASAQLERNMTSGAAGLGRRLGSMIGTGLKVAAVGAGTIAAAGLGAALHAGFSRLTAIDDAKFKLQGLGNSAEQVQSIMDNALAAVKGTAFGLDEAATTAASAVAAGIKPGEELTGYLKLTADTAAIAGTNLADMGGIFNSVQTSGKAMTGDLRMLADRGLPVFTWLQEATGKTGEDFTKFVEEGGISAELFRDAVAKNIAGAAQNMGGSVRGSLSNLKASFSRFGAELSGPIFAGLKPLAIGLTGVFDSVTASIKPIMADLTARVGPWAEETAAKIKAWADNGGLEKIVAWFGRLRDTIASLRTGEGRSDAIASIAESAKQLGPALQNAGPALQGLGESAKAFGLAIAAVGPEVLTSVLVPALQLLAGALKFVADNASWAVPVIGGLVLAVAGLSKAATVISPVISAFSNLARLFNAPLIIAQTAAINQQAAAMNRLSASLGTNTVAQNLNTGAQNANTATTLRGRAAALASAAASKVAAGAQWLWNAALTANPITLIIAGVAAAGVAIWAFFTKTETGRKLWDKIWTGIKTTFGAVWSWLKTTLATAWQQIGPSVMKIADVGKQAFGAFGNAIKQLWTFIQPAIAWVGRLWLAVGKLQFQVAIGALKALGSVIGWLWTNVVVPAFSGIATAIETWWAGAKIVWSAATTAAGWLGDKLSWLWQNVAVPAFEGIGSAISTFWDGAKKVWSLLTDAFDKAGKGVGVLKDAFVTAFNAIKDVVTTVWNSIKGIIDGIRDGLGGVVDKLRNIPGIGALIPGHAAGNPPGFAGGRPATLSRTGRLRGPGTGTSDSILAMLSNGEGVVKESAMRGGGAAVVAALNAGWVPSADFLRAMLPGFAEGLNPGADFLRNTIMQQWPSITSIGGRRSEDGYGEHSSGNALDIMIPNYSTPAGKMLGDEVASWIAKNRDVLGADGMIWRQTSFGYGGDWSTGKGMSDRGSDTQNHMDHVHVILGKGRGAGAPAVQAASASSLSLPAGASGGSASALGSATSAGGGSGIYRSATDKELAASAKKLDSANEAVRQAEQSVDDRTYSRDKAQRRLDELRAKGKDTTDAEHSLEKANRELEDANRRLAKARDKAAETEQADSDLRSKGVEDAKAAGKSGNGYGDLGSALWGGLLETVGLDGSVFSNPFEWPTVKSVMAGVNWLGKAFLGDGSSGDAGGILGGMAEATGLDSMLTNLNPAANEVAATPASAVAPDTTTHGAGAGAAPGPAVVIQNAGMSPVDVSNRLTADFNARTRTTKVH</sequence>
<feature type="region of interest" description="Disordered" evidence="2">
    <location>
        <begin position="1068"/>
        <end position="1090"/>
    </location>
</feature>
<dbReference type="Proteomes" id="UP000292732">
    <property type="component" value="Segment"/>
</dbReference>
<feature type="region of interest" description="Disordered" evidence="2">
    <location>
        <begin position="37"/>
        <end position="68"/>
    </location>
</feature>
<dbReference type="KEGG" id="vg:63925847"/>
<keyword evidence="6" id="KW-1185">Reference proteome</keyword>
<dbReference type="Pfam" id="PF26571">
    <property type="entry name" value="VldE"/>
    <property type="match status" value="1"/>
</dbReference>
<dbReference type="GO" id="GO:0098003">
    <property type="term" value="P:viral tail assembly"/>
    <property type="evidence" value="ECO:0007669"/>
    <property type="project" value="UniProtKB-KW"/>
</dbReference>
<name>A0A481VSF4_9CAUD</name>
<gene>
    <name evidence="5" type="primary">16</name>
    <name evidence="5" type="ORF">SEA_RABBS_16</name>
</gene>